<protein>
    <submittedName>
        <fullName evidence="2">Nuclear transport factor 2 family protein</fullName>
    </submittedName>
</protein>
<dbReference type="InterPro" id="IPR032710">
    <property type="entry name" value="NTF2-like_dom_sf"/>
</dbReference>
<dbReference type="Proteomes" id="UP001500467">
    <property type="component" value="Unassembled WGS sequence"/>
</dbReference>
<dbReference type="EMBL" id="BAAALM010000005">
    <property type="protein sequence ID" value="GAA1198711.1"/>
    <property type="molecule type" value="Genomic_DNA"/>
</dbReference>
<dbReference type="Gene3D" id="3.10.450.50">
    <property type="match status" value="1"/>
</dbReference>
<sequence>MPQAARTAKLVLMDLATLEQIKQAKYRYLRCVDLKRWDELADVLTADATADYGSPALGEPLSFTGRDAILEFLKSNLGGTIITTHSAGQPEIDIEGDSATGTWSFEDTVIAPEHDVLIKGAAFYRDRYLRGDDGVWRIAHTGYLRLYEMMLSTADVPSLRLTANLWAETS</sequence>
<organism evidence="2 3">
    <name type="scientific">Prauserella alba</name>
    <dbReference type="NCBI Taxonomy" id="176898"/>
    <lineage>
        <taxon>Bacteria</taxon>
        <taxon>Bacillati</taxon>
        <taxon>Actinomycetota</taxon>
        <taxon>Actinomycetes</taxon>
        <taxon>Pseudonocardiales</taxon>
        <taxon>Pseudonocardiaceae</taxon>
        <taxon>Prauserella</taxon>
    </lineage>
</organism>
<dbReference type="InterPro" id="IPR037401">
    <property type="entry name" value="SnoaL-like"/>
</dbReference>
<keyword evidence="3" id="KW-1185">Reference proteome</keyword>
<comment type="caution">
    <text evidence="2">The sequence shown here is derived from an EMBL/GenBank/DDBJ whole genome shotgun (WGS) entry which is preliminary data.</text>
</comment>
<proteinExistence type="predicted"/>
<accession>A0ABN1V9U6</accession>
<dbReference type="Pfam" id="PF13577">
    <property type="entry name" value="SnoaL_4"/>
    <property type="match status" value="1"/>
</dbReference>
<name>A0ABN1V9U6_9PSEU</name>
<gene>
    <name evidence="2" type="ORF">GCM10009675_12940</name>
</gene>
<dbReference type="SUPFAM" id="SSF54427">
    <property type="entry name" value="NTF2-like"/>
    <property type="match status" value="1"/>
</dbReference>
<dbReference type="CDD" id="cd00531">
    <property type="entry name" value="NTF2_like"/>
    <property type="match status" value="1"/>
</dbReference>
<evidence type="ECO:0000313" key="2">
    <source>
        <dbReference type="EMBL" id="GAA1198711.1"/>
    </source>
</evidence>
<feature type="domain" description="SnoaL-like" evidence="1">
    <location>
        <begin position="15"/>
        <end position="140"/>
    </location>
</feature>
<evidence type="ECO:0000259" key="1">
    <source>
        <dbReference type="Pfam" id="PF13577"/>
    </source>
</evidence>
<reference evidence="2 3" key="1">
    <citation type="journal article" date="2019" name="Int. J. Syst. Evol. Microbiol.">
        <title>The Global Catalogue of Microorganisms (GCM) 10K type strain sequencing project: providing services to taxonomists for standard genome sequencing and annotation.</title>
        <authorList>
            <consortium name="The Broad Institute Genomics Platform"/>
            <consortium name="The Broad Institute Genome Sequencing Center for Infectious Disease"/>
            <person name="Wu L."/>
            <person name="Ma J."/>
        </authorList>
    </citation>
    <scope>NUCLEOTIDE SEQUENCE [LARGE SCALE GENOMIC DNA]</scope>
    <source>
        <strain evidence="2 3">JCM 13022</strain>
    </source>
</reference>
<evidence type="ECO:0000313" key="3">
    <source>
        <dbReference type="Proteomes" id="UP001500467"/>
    </source>
</evidence>